<sequence length="73" mass="8481">MLNVVLKIHPCTTKYHGWFIGTDYGNSSLHCYSHNKEPIGVVIVYQERSFQRVFAFVVAMVAEFDEYTNDCFI</sequence>
<gene>
    <name evidence="1" type="ORF">CQW23_15141</name>
</gene>
<reference evidence="1 2" key="1">
    <citation type="journal article" date="2017" name="Genome Biol.">
        <title>New reference genome sequences of hot pepper reveal the massive evolution of plant disease-resistance genes by retroduplication.</title>
        <authorList>
            <person name="Kim S."/>
            <person name="Park J."/>
            <person name="Yeom S.I."/>
            <person name="Kim Y.M."/>
            <person name="Seo E."/>
            <person name="Kim K.T."/>
            <person name="Kim M.S."/>
            <person name="Lee J.M."/>
            <person name="Cheong K."/>
            <person name="Shin H.S."/>
            <person name="Kim S.B."/>
            <person name="Han K."/>
            <person name="Lee J."/>
            <person name="Park M."/>
            <person name="Lee H.A."/>
            <person name="Lee H.Y."/>
            <person name="Lee Y."/>
            <person name="Oh S."/>
            <person name="Lee J.H."/>
            <person name="Choi E."/>
            <person name="Choi E."/>
            <person name="Lee S.E."/>
            <person name="Jeon J."/>
            <person name="Kim H."/>
            <person name="Choi G."/>
            <person name="Song H."/>
            <person name="Lee J."/>
            <person name="Lee S.C."/>
            <person name="Kwon J.K."/>
            <person name="Lee H.Y."/>
            <person name="Koo N."/>
            <person name="Hong Y."/>
            <person name="Kim R.W."/>
            <person name="Kang W.H."/>
            <person name="Huh J.H."/>
            <person name="Kang B.C."/>
            <person name="Yang T.J."/>
            <person name="Lee Y.H."/>
            <person name="Bennetzen J.L."/>
            <person name="Choi D."/>
        </authorList>
    </citation>
    <scope>NUCLEOTIDE SEQUENCE [LARGE SCALE GENOMIC DNA]</scope>
    <source>
        <strain evidence="2">cv. PBC81</strain>
    </source>
</reference>
<keyword evidence="2" id="KW-1185">Reference proteome</keyword>
<accession>A0A2G2WL51</accession>
<protein>
    <submittedName>
        <fullName evidence="1">Uncharacterized protein</fullName>
    </submittedName>
</protein>
<comment type="caution">
    <text evidence="1">The sequence shown here is derived from an EMBL/GenBank/DDBJ whole genome shotgun (WGS) entry which is preliminary data.</text>
</comment>
<name>A0A2G2WL51_CAPBA</name>
<dbReference type="STRING" id="33114.A0A2G2WL51"/>
<evidence type="ECO:0000313" key="2">
    <source>
        <dbReference type="Proteomes" id="UP000224567"/>
    </source>
</evidence>
<reference evidence="2" key="2">
    <citation type="journal article" date="2017" name="J. Anim. Genet.">
        <title>Multiple reference genome sequences of hot pepper reveal the massive evolution of plant disease resistance genes by retroduplication.</title>
        <authorList>
            <person name="Kim S."/>
            <person name="Park J."/>
            <person name="Yeom S.-I."/>
            <person name="Kim Y.-M."/>
            <person name="Seo E."/>
            <person name="Kim K.-T."/>
            <person name="Kim M.-S."/>
            <person name="Lee J.M."/>
            <person name="Cheong K."/>
            <person name="Shin H.-S."/>
            <person name="Kim S.-B."/>
            <person name="Han K."/>
            <person name="Lee J."/>
            <person name="Park M."/>
            <person name="Lee H.-A."/>
            <person name="Lee H.-Y."/>
            <person name="Lee Y."/>
            <person name="Oh S."/>
            <person name="Lee J.H."/>
            <person name="Choi E."/>
            <person name="Choi E."/>
            <person name="Lee S.E."/>
            <person name="Jeon J."/>
            <person name="Kim H."/>
            <person name="Choi G."/>
            <person name="Song H."/>
            <person name="Lee J."/>
            <person name="Lee S.-C."/>
            <person name="Kwon J.-K."/>
            <person name="Lee H.-Y."/>
            <person name="Koo N."/>
            <person name="Hong Y."/>
            <person name="Kim R.W."/>
            <person name="Kang W.-H."/>
            <person name="Huh J.H."/>
            <person name="Kang B.-C."/>
            <person name="Yang T.-J."/>
            <person name="Lee Y.-H."/>
            <person name="Bennetzen J.L."/>
            <person name="Choi D."/>
        </authorList>
    </citation>
    <scope>NUCLEOTIDE SEQUENCE [LARGE SCALE GENOMIC DNA]</scope>
    <source>
        <strain evidence="2">cv. PBC81</strain>
    </source>
</reference>
<dbReference type="EMBL" id="MLFT02000006">
    <property type="protein sequence ID" value="PHT45983.1"/>
    <property type="molecule type" value="Genomic_DNA"/>
</dbReference>
<dbReference type="AlphaFoldDB" id="A0A2G2WL51"/>
<dbReference type="Proteomes" id="UP000224567">
    <property type="component" value="Unassembled WGS sequence"/>
</dbReference>
<evidence type="ECO:0000313" key="1">
    <source>
        <dbReference type="EMBL" id="PHT45983.1"/>
    </source>
</evidence>
<proteinExistence type="predicted"/>
<organism evidence="1 2">
    <name type="scientific">Capsicum baccatum</name>
    <name type="common">Peruvian pepper</name>
    <dbReference type="NCBI Taxonomy" id="33114"/>
    <lineage>
        <taxon>Eukaryota</taxon>
        <taxon>Viridiplantae</taxon>
        <taxon>Streptophyta</taxon>
        <taxon>Embryophyta</taxon>
        <taxon>Tracheophyta</taxon>
        <taxon>Spermatophyta</taxon>
        <taxon>Magnoliopsida</taxon>
        <taxon>eudicotyledons</taxon>
        <taxon>Gunneridae</taxon>
        <taxon>Pentapetalae</taxon>
        <taxon>asterids</taxon>
        <taxon>lamiids</taxon>
        <taxon>Solanales</taxon>
        <taxon>Solanaceae</taxon>
        <taxon>Solanoideae</taxon>
        <taxon>Capsiceae</taxon>
        <taxon>Capsicum</taxon>
    </lineage>
</organism>